<accession>A0A448XM79</accession>
<reference evidence="1" key="1">
    <citation type="submission" date="2018-11" db="EMBL/GenBank/DDBJ databases">
        <authorList>
            <consortium name="Pathogen Informatics"/>
        </authorList>
    </citation>
    <scope>NUCLEOTIDE SEQUENCE</scope>
</reference>
<organism evidence="1 2">
    <name type="scientific">Protopolystoma xenopodis</name>
    <dbReference type="NCBI Taxonomy" id="117903"/>
    <lineage>
        <taxon>Eukaryota</taxon>
        <taxon>Metazoa</taxon>
        <taxon>Spiralia</taxon>
        <taxon>Lophotrochozoa</taxon>
        <taxon>Platyhelminthes</taxon>
        <taxon>Monogenea</taxon>
        <taxon>Polyopisthocotylea</taxon>
        <taxon>Polystomatidea</taxon>
        <taxon>Polystomatidae</taxon>
        <taxon>Protopolystoma</taxon>
    </lineage>
</organism>
<comment type="caution">
    <text evidence="1">The sequence shown here is derived from an EMBL/GenBank/DDBJ whole genome shotgun (WGS) entry which is preliminary data.</text>
</comment>
<sequence>MRLYDLGQIQFLFEFFCFLSPPRFRHQSRPRLADLVVSTRLQLRQFLLAVYLEPMQLRPAFIWHWSVQALKRVDLTAVVGCTTQTGLLIRGDCLSPSPLPS</sequence>
<evidence type="ECO:0000313" key="2">
    <source>
        <dbReference type="Proteomes" id="UP000784294"/>
    </source>
</evidence>
<dbReference type="OrthoDB" id="313446at2759"/>
<dbReference type="EMBL" id="CAAALY010263265">
    <property type="protein sequence ID" value="VEL39996.1"/>
    <property type="molecule type" value="Genomic_DNA"/>
</dbReference>
<keyword evidence="2" id="KW-1185">Reference proteome</keyword>
<protein>
    <submittedName>
        <fullName evidence="1">Uncharacterized protein</fullName>
    </submittedName>
</protein>
<evidence type="ECO:0000313" key="1">
    <source>
        <dbReference type="EMBL" id="VEL39996.1"/>
    </source>
</evidence>
<dbReference type="Proteomes" id="UP000784294">
    <property type="component" value="Unassembled WGS sequence"/>
</dbReference>
<feature type="non-terminal residue" evidence="1">
    <location>
        <position position="101"/>
    </location>
</feature>
<dbReference type="AlphaFoldDB" id="A0A448XM79"/>
<gene>
    <name evidence="1" type="ORF">PXEA_LOCUS33436</name>
</gene>
<proteinExistence type="predicted"/>
<name>A0A448XM79_9PLAT</name>